<accession>A0A9X3S993</accession>
<dbReference type="AlphaFoldDB" id="A0A9X3S993"/>
<gene>
    <name evidence="1" type="ORF">OJ997_22710</name>
</gene>
<dbReference type="Proteomes" id="UP001147653">
    <property type="component" value="Unassembled WGS sequence"/>
</dbReference>
<protein>
    <submittedName>
        <fullName evidence="1">Uncharacterized protein</fullName>
    </submittedName>
</protein>
<reference evidence="1" key="1">
    <citation type="submission" date="2022-10" db="EMBL/GenBank/DDBJ databases">
        <title>The WGS of Solirubrobacter phytolaccae KCTC 29190.</title>
        <authorList>
            <person name="Jiang Z."/>
        </authorList>
    </citation>
    <scope>NUCLEOTIDE SEQUENCE</scope>
    <source>
        <strain evidence="1">KCTC 29190</strain>
    </source>
</reference>
<organism evidence="1 2">
    <name type="scientific">Solirubrobacter phytolaccae</name>
    <dbReference type="NCBI Taxonomy" id="1404360"/>
    <lineage>
        <taxon>Bacteria</taxon>
        <taxon>Bacillati</taxon>
        <taxon>Actinomycetota</taxon>
        <taxon>Thermoleophilia</taxon>
        <taxon>Solirubrobacterales</taxon>
        <taxon>Solirubrobacteraceae</taxon>
        <taxon>Solirubrobacter</taxon>
    </lineage>
</organism>
<evidence type="ECO:0000313" key="2">
    <source>
        <dbReference type="Proteomes" id="UP001147653"/>
    </source>
</evidence>
<keyword evidence="2" id="KW-1185">Reference proteome</keyword>
<sequence length="197" mass="21352">MSRSIHWWTAPMSAATFAGTVGTLSRLGITDTHPETGRAALIDDEGEPVRIEREALRARQAEILGAGAAAAEQLSFQWWPEGTASAAYGEVRRLPGELRYWMFALDGTSDEQQAHVVRTTLGLAVSALHITRCYAVDLTGFAEDLDLHALVAEGHGASAYPWDLCFAPDKHRRKHADFTLRVTNAALGRQIGDGGLA</sequence>
<name>A0A9X3S993_9ACTN</name>
<comment type="caution">
    <text evidence="1">The sequence shown here is derived from an EMBL/GenBank/DDBJ whole genome shotgun (WGS) entry which is preliminary data.</text>
</comment>
<dbReference type="EMBL" id="JAPDDP010000047">
    <property type="protein sequence ID" value="MDA0183139.1"/>
    <property type="molecule type" value="Genomic_DNA"/>
</dbReference>
<dbReference type="RefSeq" id="WP_270027526.1">
    <property type="nucleotide sequence ID" value="NZ_JAPDDP010000047.1"/>
</dbReference>
<evidence type="ECO:0000313" key="1">
    <source>
        <dbReference type="EMBL" id="MDA0183139.1"/>
    </source>
</evidence>
<proteinExistence type="predicted"/>